<dbReference type="RefSeq" id="WP_286289935.1">
    <property type="nucleotide sequence ID" value="NZ_AP027362.1"/>
</dbReference>
<sequence length="397" mass="42377">MPSLNKNLLVILLMSVGLAACSSTDDEIDPNEPAELVEIQAKFEPSVVWNSSVGGVGDYFSQLRPVVAYDKVFTASRIGDAYAFDLKTGKTVWHKDLSNIDSKRSFFSSRTSALISGGPTAGINRVFLGSENGDVFALEADSGKIIWQEKVKGEVIAAPAFDQGTLVVNTASGVMKSFNATTGESGWQVEQDVPALSLRGISAPAAIAGGVLVGSADGLLTVYILDSGQQGWTVEIGEATGSTELERVIDVDAAPVVYDEKVYIISARGHLASVDLRSGRLLWKRQYSSFSAVAIDGNNLYLTDIKGHVYAVDRLNGLEKWSQLALSNRGVTGPAVISNYVVVGDFEGYVHWIDQDSGDIVARHHVDSSGLHATPTVADNLVIVQSRDGDLEAIKTP</sequence>
<keyword evidence="4" id="KW-0564">Palmitate</keyword>
<dbReference type="InterPro" id="IPR011047">
    <property type="entry name" value="Quinoprotein_ADH-like_sf"/>
</dbReference>
<comment type="subcellular location">
    <subcellularLocation>
        <location evidence="4">Cell outer membrane</location>
        <topology evidence="4">Lipid-anchor</topology>
    </subcellularLocation>
</comment>
<dbReference type="GO" id="GO:0009279">
    <property type="term" value="C:cell outer membrane"/>
    <property type="evidence" value="ECO:0007669"/>
    <property type="project" value="UniProtKB-SubCell"/>
</dbReference>
<dbReference type="NCBIfam" id="TIGR03300">
    <property type="entry name" value="assembly_YfgL"/>
    <property type="match status" value="1"/>
</dbReference>
<dbReference type="GO" id="GO:0043165">
    <property type="term" value="P:Gram-negative-bacterium-type cell outer membrane assembly"/>
    <property type="evidence" value="ECO:0007669"/>
    <property type="project" value="UniProtKB-UniRule"/>
</dbReference>
<reference evidence="7 8" key="1">
    <citation type="submission" date="2020-08" db="EMBL/GenBank/DDBJ databases">
        <title>Genomic Encyclopedia of Type Strains, Phase IV (KMG-IV): sequencing the most valuable type-strain genomes for metagenomic binning, comparative biology and taxonomic classification.</title>
        <authorList>
            <person name="Goeker M."/>
        </authorList>
    </citation>
    <scope>NUCLEOTIDE SEQUENCE [LARGE SCALE GENOMIC DNA]</scope>
    <source>
        <strain evidence="7 8">DSM 26287</strain>
    </source>
</reference>
<keyword evidence="1 4" id="KW-0732">Signal</keyword>
<keyword evidence="3 4" id="KW-0998">Cell outer membrane</keyword>
<comment type="subunit">
    <text evidence="4">Part of the Bam complex.</text>
</comment>
<comment type="similarity">
    <text evidence="4">Belongs to the BamB family.</text>
</comment>
<dbReference type="Proteomes" id="UP000537141">
    <property type="component" value="Unassembled WGS sequence"/>
</dbReference>
<evidence type="ECO:0000256" key="3">
    <source>
        <dbReference type="ARBA" id="ARBA00023237"/>
    </source>
</evidence>
<evidence type="ECO:0000313" key="8">
    <source>
        <dbReference type="Proteomes" id="UP000537141"/>
    </source>
</evidence>
<gene>
    <name evidence="4" type="primary">bamB</name>
    <name evidence="7" type="ORF">HNQ55_001215</name>
</gene>
<evidence type="ECO:0000256" key="5">
    <source>
        <dbReference type="SAM" id="SignalP"/>
    </source>
</evidence>
<feature type="domain" description="Pyrrolo-quinoline quinone repeat" evidence="6">
    <location>
        <begin position="79"/>
        <end position="323"/>
    </location>
</feature>
<dbReference type="Gene3D" id="2.130.10.10">
    <property type="entry name" value="YVTN repeat-like/Quinoprotein amine dehydrogenase"/>
    <property type="match status" value="1"/>
</dbReference>
<dbReference type="SMART" id="SM00564">
    <property type="entry name" value="PQQ"/>
    <property type="match status" value="7"/>
</dbReference>
<dbReference type="InterPro" id="IPR018391">
    <property type="entry name" value="PQQ_b-propeller_rpt"/>
</dbReference>
<proteinExistence type="inferred from homology"/>
<feature type="signal peptide" evidence="5">
    <location>
        <begin position="1"/>
        <end position="19"/>
    </location>
</feature>
<keyword evidence="4" id="KW-0449">Lipoprotein</keyword>
<name>A0A7X0TT48_9GAMM</name>
<protein>
    <recommendedName>
        <fullName evidence="4">Outer membrane protein assembly factor BamB</fullName>
    </recommendedName>
</protein>
<dbReference type="GO" id="GO:0051205">
    <property type="term" value="P:protein insertion into membrane"/>
    <property type="evidence" value="ECO:0007669"/>
    <property type="project" value="UniProtKB-UniRule"/>
</dbReference>
<dbReference type="HAMAP" id="MF_00923">
    <property type="entry name" value="OM_assembly_BamB"/>
    <property type="match status" value="1"/>
</dbReference>
<dbReference type="Pfam" id="PF13360">
    <property type="entry name" value="PQQ_2"/>
    <property type="match status" value="2"/>
</dbReference>
<dbReference type="PANTHER" id="PTHR34512:SF30">
    <property type="entry name" value="OUTER MEMBRANE PROTEIN ASSEMBLY FACTOR BAMB"/>
    <property type="match status" value="1"/>
</dbReference>
<dbReference type="PROSITE" id="PS51257">
    <property type="entry name" value="PROKAR_LIPOPROTEIN"/>
    <property type="match status" value="1"/>
</dbReference>
<evidence type="ECO:0000256" key="1">
    <source>
        <dbReference type="ARBA" id="ARBA00022729"/>
    </source>
</evidence>
<evidence type="ECO:0000256" key="2">
    <source>
        <dbReference type="ARBA" id="ARBA00023136"/>
    </source>
</evidence>
<dbReference type="InterPro" id="IPR015943">
    <property type="entry name" value="WD40/YVTN_repeat-like_dom_sf"/>
</dbReference>
<dbReference type="EMBL" id="JACHHU010000007">
    <property type="protein sequence ID" value="MBB6542715.1"/>
    <property type="molecule type" value="Genomic_DNA"/>
</dbReference>
<feature type="domain" description="Pyrrolo-quinoline quinone repeat" evidence="6">
    <location>
        <begin position="332"/>
        <end position="394"/>
    </location>
</feature>
<dbReference type="AlphaFoldDB" id="A0A7X0TT48"/>
<evidence type="ECO:0000259" key="6">
    <source>
        <dbReference type="Pfam" id="PF13360"/>
    </source>
</evidence>
<dbReference type="SUPFAM" id="SSF50998">
    <property type="entry name" value="Quinoprotein alcohol dehydrogenase-like"/>
    <property type="match status" value="1"/>
</dbReference>
<evidence type="ECO:0000256" key="4">
    <source>
        <dbReference type="HAMAP-Rule" id="MF_00923"/>
    </source>
</evidence>
<comment type="function">
    <text evidence="4">Part of the outer membrane protein assembly complex, which is involved in assembly and insertion of beta-barrel proteins into the outer membrane.</text>
</comment>
<dbReference type="PANTHER" id="PTHR34512">
    <property type="entry name" value="CELL SURFACE PROTEIN"/>
    <property type="match status" value="1"/>
</dbReference>
<accession>A0A7X0TT48</accession>
<dbReference type="InterPro" id="IPR017687">
    <property type="entry name" value="BamB"/>
</dbReference>
<dbReference type="InterPro" id="IPR002372">
    <property type="entry name" value="PQQ_rpt_dom"/>
</dbReference>
<organism evidence="7 8">
    <name type="scientific">Thalassotalea piscium</name>
    <dbReference type="NCBI Taxonomy" id="1230533"/>
    <lineage>
        <taxon>Bacteria</taxon>
        <taxon>Pseudomonadati</taxon>
        <taxon>Pseudomonadota</taxon>
        <taxon>Gammaproteobacteria</taxon>
        <taxon>Alteromonadales</taxon>
        <taxon>Colwelliaceae</taxon>
        <taxon>Thalassotalea</taxon>
    </lineage>
</organism>
<feature type="chain" id="PRO_5031633805" description="Outer membrane protein assembly factor BamB" evidence="5">
    <location>
        <begin position="20"/>
        <end position="397"/>
    </location>
</feature>
<comment type="caution">
    <text evidence="7">The sequence shown here is derived from an EMBL/GenBank/DDBJ whole genome shotgun (WGS) entry which is preliminary data.</text>
</comment>
<dbReference type="NCBIfam" id="NF008351">
    <property type="entry name" value="PRK11138.1"/>
    <property type="match status" value="1"/>
</dbReference>
<evidence type="ECO:0000313" key="7">
    <source>
        <dbReference type="EMBL" id="MBB6542715.1"/>
    </source>
</evidence>
<keyword evidence="2 4" id="KW-0472">Membrane</keyword>
<keyword evidence="8" id="KW-1185">Reference proteome</keyword>